<evidence type="ECO:0000313" key="2">
    <source>
        <dbReference type="EMBL" id="OKA29161.1"/>
    </source>
</evidence>
<evidence type="ECO:0000256" key="1">
    <source>
        <dbReference type="SAM" id="MobiDB-lite"/>
    </source>
</evidence>
<name>A0A854A7B0_9PSED</name>
<gene>
    <name evidence="2" type="ORF">BOH74_01015</name>
</gene>
<dbReference type="Proteomes" id="UP000185990">
    <property type="component" value="Unassembled WGS sequence"/>
</dbReference>
<dbReference type="OrthoDB" id="9813383at2"/>
<evidence type="ECO:0000313" key="3">
    <source>
        <dbReference type="Proteomes" id="UP000185990"/>
    </source>
</evidence>
<comment type="caution">
    <text evidence="2">The sequence shown here is derived from an EMBL/GenBank/DDBJ whole genome shotgun (WGS) entry which is preliminary data.</text>
</comment>
<reference evidence="2 3" key="1">
    <citation type="submission" date="2016-11" db="EMBL/GenBank/DDBJ databases">
        <title>Draft genome of Pseudomonas versuta A4R1.12.</title>
        <authorList>
            <person name="See-Too W.-S."/>
        </authorList>
    </citation>
    <scope>NUCLEOTIDE SEQUENCE [LARGE SCALE GENOMIC DNA]</scope>
    <source>
        <strain evidence="2 3">A4R1.12</strain>
    </source>
</reference>
<dbReference type="EMBL" id="MPJD01000002">
    <property type="protein sequence ID" value="OKA29161.1"/>
    <property type="molecule type" value="Genomic_DNA"/>
</dbReference>
<dbReference type="AlphaFoldDB" id="A0A854A7B0"/>
<dbReference type="RefSeq" id="WP_073508758.1">
    <property type="nucleotide sequence ID" value="NZ_CP012676.1"/>
</dbReference>
<accession>A0A854A7B0</accession>
<proteinExistence type="predicted"/>
<organism evidence="2 3">
    <name type="scientific">Pseudomonas versuta</name>
    <dbReference type="NCBI Taxonomy" id="1788301"/>
    <lineage>
        <taxon>Bacteria</taxon>
        <taxon>Pseudomonadati</taxon>
        <taxon>Pseudomonadota</taxon>
        <taxon>Gammaproteobacteria</taxon>
        <taxon>Pseudomonadales</taxon>
        <taxon>Pseudomonadaceae</taxon>
        <taxon>Pseudomonas</taxon>
    </lineage>
</organism>
<protein>
    <submittedName>
        <fullName evidence="2">Uncharacterized protein</fullName>
    </submittedName>
</protein>
<sequence length="60" mass="6340">MTIVTHTTDEPALFGAMAAVVAHRQQGELLHLPSEFAPQLGPPGTRLADKPAPSLAERVP</sequence>
<feature type="region of interest" description="Disordered" evidence="1">
    <location>
        <begin position="35"/>
        <end position="60"/>
    </location>
</feature>